<dbReference type="InterPro" id="IPR003784">
    <property type="entry name" value="BioY"/>
</dbReference>
<accession>A0A222E899</accession>
<evidence type="ECO:0000313" key="5">
    <source>
        <dbReference type="Proteomes" id="UP000203589"/>
    </source>
</evidence>
<dbReference type="EMBL" id="CP022540">
    <property type="protein sequence ID" value="ASP22402.1"/>
    <property type="molecule type" value="Genomic_DNA"/>
</dbReference>
<comment type="similarity">
    <text evidence="1 2">Belongs to the BioY family.</text>
</comment>
<evidence type="ECO:0000256" key="1">
    <source>
        <dbReference type="ARBA" id="ARBA00010692"/>
    </source>
</evidence>
<organism evidence="4 5">
    <name type="scientific">Antarctobacter heliothermus</name>
    <dbReference type="NCBI Taxonomy" id="74033"/>
    <lineage>
        <taxon>Bacteria</taxon>
        <taxon>Pseudomonadati</taxon>
        <taxon>Pseudomonadota</taxon>
        <taxon>Alphaproteobacteria</taxon>
        <taxon>Rhodobacterales</taxon>
        <taxon>Roseobacteraceae</taxon>
        <taxon>Antarctobacter</taxon>
    </lineage>
</organism>
<feature type="transmembrane region" description="Helical" evidence="3">
    <location>
        <begin position="174"/>
        <end position="196"/>
    </location>
</feature>
<keyword evidence="2 3" id="KW-0472">Membrane</keyword>
<evidence type="ECO:0000256" key="3">
    <source>
        <dbReference type="SAM" id="Phobius"/>
    </source>
</evidence>
<keyword evidence="2" id="KW-0813">Transport</keyword>
<evidence type="ECO:0000313" key="4">
    <source>
        <dbReference type="EMBL" id="ASP22402.1"/>
    </source>
</evidence>
<keyword evidence="5" id="KW-1185">Reference proteome</keyword>
<dbReference type="GO" id="GO:0005886">
    <property type="term" value="C:plasma membrane"/>
    <property type="evidence" value="ECO:0007669"/>
    <property type="project" value="UniProtKB-SubCell"/>
</dbReference>
<feature type="transmembrane region" description="Helical" evidence="3">
    <location>
        <begin position="49"/>
        <end position="67"/>
    </location>
</feature>
<dbReference type="PANTHER" id="PTHR34295:SF1">
    <property type="entry name" value="BIOTIN TRANSPORTER BIOY"/>
    <property type="match status" value="1"/>
</dbReference>
<protein>
    <recommendedName>
        <fullName evidence="2">Biotin transporter</fullName>
    </recommendedName>
</protein>
<sequence length="201" mass="20992">MNLTLNRNVLVETFGATEGTALRLKQAALVVVGILALAVAAKIKAPVPGTPVMISMGTFAVLTIGAAYGPKLGLTTIIAYMLIGMLGFDIFQSSTADLNGISYMMGSTGGYLVGYVLAVLALGVLARAGWDRSAPKMAGAMLVGNVLIYVPGLIWLGMLYGWDKPILEWGLTPFLLGDGIKLALAAVILPLAWKLVGRARG</sequence>
<feature type="transmembrane region" description="Helical" evidence="3">
    <location>
        <begin position="111"/>
        <end position="130"/>
    </location>
</feature>
<name>A0A222E899_9RHOB</name>
<dbReference type="GO" id="GO:0015225">
    <property type="term" value="F:biotin transmembrane transporter activity"/>
    <property type="evidence" value="ECO:0007669"/>
    <property type="project" value="UniProtKB-UniRule"/>
</dbReference>
<feature type="transmembrane region" description="Helical" evidence="3">
    <location>
        <begin position="72"/>
        <end position="91"/>
    </location>
</feature>
<proteinExistence type="inferred from homology"/>
<gene>
    <name evidence="4" type="primary">bioY2</name>
    <name evidence="4" type="ORF">ANTHELSMS3_03781</name>
</gene>
<feature type="transmembrane region" description="Helical" evidence="3">
    <location>
        <begin position="142"/>
        <end position="162"/>
    </location>
</feature>
<dbReference type="Pfam" id="PF02632">
    <property type="entry name" value="BioY"/>
    <property type="match status" value="1"/>
</dbReference>
<dbReference type="PIRSF" id="PIRSF016661">
    <property type="entry name" value="BioY"/>
    <property type="match status" value="1"/>
</dbReference>
<comment type="subcellular location">
    <subcellularLocation>
        <location evidence="2">Cell membrane</location>
        <topology evidence="2">Multi-pass membrane protein</topology>
    </subcellularLocation>
</comment>
<keyword evidence="2" id="KW-1003">Cell membrane</keyword>
<feature type="transmembrane region" description="Helical" evidence="3">
    <location>
        <begin position="27"/>
        <end position="43"/>
    </location>
</feature>
<reference evidence="4 5" key="1">
    <citation type="submission" date="2017-07" db="EMBL/GenBank/DDBJ databases">
        <title>Genome Sequence of Antarctobacter heliothermus Strain SMS3 Isolated from a culture of the Diatom Skeletonema marinoi.</title>
        <authorList>
            <person name="Topel M."/>
            <person name="Pinder M.I.M."/>
            <person name="Johansson O.N."/>
            <person name="Kourtchenko O."/>
            <person name="Godhe A."/>
            <person name="Clarke A.K."/>
        </authorList>
    </citation>
    <scope>NUCLEOTIDE SEQUENCE [LARGE SCALE GENOMIC DNA]</scope>
    <source>
        <strain evidence="4 5">SMS3</strain>
    </source>
</reference>
<dbReference type="PANTHER" id="PTHR34295">
    <property type="entry name" value="BIOTIN TRANSPORTER BIOY"/>
    <property type="match status" value="1"/>
</dbReference>
<dbReference type="KEGG" id="aht:ANTHELSMS3_03781"/>
<dbReference type="RefSeq" id="WP_094036189.1">
    <property type="nucleotide sequence ID" value="NZ_CP022540.1"/>
</dbReference>
<evidence type="ECO:0000256" key="2">
    <source>
        <dbReference type="PIRNR" id="PIRNR016661"/>
    </source>
</evidence>
<dbReference type="Gene3D" id="1.10.1760.20">
    <property type="match status" value="1"/>
</dbReference>
<dbReference type="OrthoDB" id="9803495at2"/>
<dbReference type="Proteomes" id="UP000203589">
    <property type="component" value="Chromosome"/>
</dbReference>
<keyword evidence="3" id="KW-0812">Transmembrane</keyword>
<dbReference type="AlphaFoldDB" id="A0A222E899"/>
<keyword evidence="3" id="KW-1133">Transmembrane helix</keyword>